<evidence type="ECO:0000313" key="1">
    <source>
        <dbReference type="EMBL" id="MBW62573.1"/>
    </source>
</evidence>
<protein>
    <submittedName>
        <fullName evidence="1">Putative secreted protein</fullName>
    </submittedName>
</protein>
<sequence>MVWRVGVVLLFVPAEGERDDFMFFNKQAHYGRLLLSVMGGSRSFQGGAGSRDLDKSLSNFSNNRDRTVQVDSSGRFSINLGF</sequence>
<organism evidence="1">
    <name type="scientific">Anopheles marajoara</name>
    <dbReference type="NCBI Taxonomy" id="58244"/>
    <lineage>
        <taxon>Eukaryota</taxon>
        <taxon>Metazoa</taxon>
        <taxon>Ecdysozoa</taxon>
        <taxon>Arthropoda</taxon>
        <taxon>Hexapoda</taxon>
        <taxon>Insecta</taxon>
        <taxon>Pterygota</taxon>
        <taxon>Neoptera</taxon>
        <taxon>Endopterygota</taxon>
        <taxon>Diptera</taxon>
        <taxon>Nematocera</taxon>
        <taxon>Culicoidea</taxon>
        <taxon>Culicidae</taxon>
        <taxon>Anophelinae</taxon>
        <taxon>Anopheles</taxon>
    </lineage>
</organism>
<proteinExistence type="predicted"/>
<dbReference type="EMBL" id="GGFJ01013432">
    <property type="protein sequence ID" value="MBW62573.1"/>
    <property type="molecule type" value="Transcribed_RNA"/>
</dbReference>
<reference evidence="1" key="1">
    <citation type="submission" date="2018-01" db="EMBL/GenBank/DDBJ databases">
        <title>An insight into the sialome of Amazonian anophelines.</title>
        <authorList>
            <person name="Ribeiro J.M."/>
            <person name="Scarpassa V."/>
            <person name="Calvo E."/>
        </authorList>
    </citation>
    <scope>NUCLEOTIDE SEQUENCE</scope>
    <source>
        <tissue evidence="1">Salivary glands</tissue>
    </source>
</reference>
<name>A0A2M4CB64_9DIPT</name>
<accession>A0A2M4CB64</accession>
<dbReference type="AlphaFoldDB" id="A0A2M4CB64"/>